<accession>A0A1H9PTS7</accession>
<name>A0A1H9PTS7_9CORY</name>
<reference evidence="2" key="1">
    <citation type="submission" date="2016-10" db="EMBL/GenBank/DDBJ databases">
        <authorList>
            <person name="Varghese N."/>
            <person name="Submissions S."/>
        </authorList>
    </citation>
    <scope>NUCLEOTIDE SEQUENCE [LARGE SCALE GENOMIC DNA]</scope>
    <source>
        <strain evidence="2">DSM 20524</strain>
    </source>
</reference>
<gene>
    <name evidence="1" type="ORF">SAMN05661109_00447</name>
</gene>
<dbReference type="Proteomes" id="UP000198929">
    <property type="component" value="Unassembled WGS sequence"/>
</dbReference>
<dbReference type="RefSeq" id="WP_092255479.1">
    <property type="nucleotide sequence ID" value="NZ_CP047199.1"/>
</dbReference>
<dbReference type="STRING" id="1121357.SAMN05661109_00447"/>
<sequence length="184" mass="20279">MTDGSVDNSAPRFADAALARAQGDYIATRVVNDVVSVCRPDEVVLEVAQCAHPGFESACVATNRHLFLGVGPGQLDVVDLDLVTSVSALDDDTLPGAHSVEVRAMAAPLVWHGFGPRGVARIVHAVEWVLGVHRQYRSNDHRVPMPQVYQFWRDTYRLAQTSNLSGDAFDHYVDHTMSRVWSRQ</sequence>
<organism evidence="1 2">
    <name type="scientific">Corynebacterium cystitidis DSM 20524</name>
    <dbReference type="NCBI Taxonomy" id="1121357"/>
    <lineage>
        <taxon>Bacteria</taxon>
        <taxon>Bacillati</taxon>
        <taxon>Actinomycetota</taxon>
        <taxon>Actinomycetes</taxon>
        <taxon>Mycobacteriales</taxon>
        <taxon>Corynebacteriaceae</taxon>
        <taxon>Corynebacterium</taxon>
    </lineage>
</organism>
<proteinExistence type="predicted"/>
<dbReference type="EMBL" id="FOGQ01000001">
    <property type="protein sequence ID" value="SER51245.1"/>
    <property type="molecule type" value="Genomic_DNA"/>
</dbReference>
<evidence type="ECO:0000313" key="2">
    <source>
        <dbReference type="Proteomes" id="UP000198929"/>
    </source>
</evidence>
<dbReference type="AlphaFoldDB" id="A0A1H9PTS7"/>
<protein>
    <submittedName>
        <fullName evidence="1">Uncharacterized protein</fullName>
    </submittedName>
</protein>
<keyword evidence="2" id="KW-1185">Reference proteome</keyword>
<evidence type="ECO:0000313" key="1">
    <source>
        <dbReference type="EMBL" id="SER51245.1"/>
    </source>
</evidence>